<feature type="compositionally biased region" description="Low complexity" evidence="4">
    <location>
        <begin position="879"/>
        <end position="901"/>
    </location>
</feature>
<dbReference type="PROSITE" id="PS50082">
    <property type="entry name" value="WD_REPEATS_2"/>
    <property type="match status" value="3"/>
</dbReference>
<dbReference type="Gene3D" id="2.130.10.10">
    <property type="entry name" value="YVTN repeat-like/Quinoprotein amine dehydrogenase"/>
    <property type="match status" value="3"/>
</dbReference>
<feature type="compositionally biased region" description="Low complexity" evidence="4">
    <location>
        <begin position="797"/>
        <end position="815"/>
    </location>
</feature>
<comment type="caution">
    <text evidence="5">The sequence shown here is derived from an EMBL/GenBank/DDBJ whole genome shotgun (WGS) entry which is preliminary data.</text>
</comment>
<feature type="compositionally biased region" description="Low complexity" evidence="4">
    <location>
        <begin position="452"/>
        <end position="470"/>
    </location>
</feature>
<accession>A0A1X2GWH4</accession>
<feature type="region of interest" description="Disordered" evidence="4">
    <location>
        <begin position="356"/>
        <end position="379"/>
    </location>
</feature>
<dbReference type="EMBL" id="MCGT01000002">
    <property type="protein sequence ID" value="ORX62385.1"/>
    <property type="molecule type" value="Genomic_DNA"/>
</dbReference>
<feature type="repeat" description="WD" evidence="3">
    <location>
        <begin position="97"/>
        <end position="133"/>
    </location>
</feature>
<dbReference type="AlphaFoldDB" id="A0A1X2GWH4"/>
<keyword evidence="6" id="KW-1185">Reference proteome</keyword>
<dbReference type="InterPro" id="IPR015943">
    <property type="entry name" value="WD40/YVTN_repeat-like_dom_sf"/>
</dbReference>
<dbReference type="STRING" id="101127.A0A1X2GWH4"/>
<dbReference type="PANTHER" id="PTHR15574">
    <property type="entry name" value="WD REPEAT DOMAIN-CONTAINING FAMILY"/>
    <property type="match status" value="1"/>
</dbReference>
<feature type="compositionally biased region" description="Polar residues" evidence="4">
    <location>
        <begin position="902"/>
        <end position="914"/>
    </location>
</feature>
<feature type="repeat" description="WD" evidence="3">
    <location>
        <begin position="52"/>
        <end position="83"/>
    </location>
</feature>
<dbReference type="OrthoDB" id="2414538at2759"/>
<organism evidence="5 6">
    <name type="scientific">Hesseltinella vesiculosa</name>
    <dbReference type="NCBI Taxonomy" id="101127"/>
    <lineage>
        <taxon>Eukaryota</taxon>
        <taxon>Fungi</taxon>
        <taxon>Fungi incertae sedis</taxon>
        <taxon>Mucoromycota</taxon>
        <taxon>Mucoromycotina</taxon>
        <taxon>Mucoromycetes</taxon>
        <taxon>Mucorales</taxon>
        <taxon>Cunninghamellaceae</taxon>
        <taxon>Hesseltinella</taxon>
    </lineage>
</organism>
<evidence type="ECO:0000256" key="4">
    <source>
        <dbReference type="SAM" id="MobiDB-lite"/>
    </source>
</evidence>
<name>A0A1X2GWH4_9FUNG</name>
<dbReference type="Proteomes" id="UP000242146">
    <property type="component" value="Unassembled WGS sequence"/>
</dbReference>
<feature type="region of interest" description="Disordered" evidence="4">
    <location>
        <begin position="531"/>
        <end position="557"/>
    </location>
</feature>
<feature type="repeat" description="WD" evidence="3">
    <location>
        <begin position="1093"/>
        <end position="1122"/>
    </location>
</feature>
<dbReference type="SUPFAM" id="SSF50978">
    <property type="entry name" value="WD40 repeat-like"/>
    <property type="match status" value="1"/>
</dbReference>
<dbReference type="PANTHER" id="PTHR15574:SF40">
    <property type="entry name" value="WD AND TETRATRICOPEPTIDE REPEATS PROTEIN 1"/>
    <property type="match status" value="1"/>
</dbReference>
<feature type="region of interest" description="Disordered" evidence="4">
    <location>
        <begin position="440"/>
        <end position="482"/>
    </location>
</feature>
<evidence type="ECO:0000313" key="5">
    <source>
        <dbReference type="EMBL" id="ORX62385.1"/>
    </source>
</evidence>
<evidence type="ECO:0000256" key="3">
    <source>
        <dbReference type="PROSITE-ProRule" id="PRU00221"/>
    </source>
</evidence>
<dbReference type="GO" id="GO:0005737">
    <property type="term" value="C:cytoplasm"/>
    <property type="evidence" value="ECO:0007669"/>
    <property type="project" value="TreeGrafter"/>
</dbReference>
<dbReference type="GO" id="GO:0080008">
    <property type="term" value="C:Cul4-RING E3 ubiquitin ligase complex"/>
    <property type="evidence" value="ECO:0007669"/>
    <property type="project" value="TreeGrafter"/>
</dbReference>
<dbReference type="PROSITE" id="PS50294">
    <property type="entry name" value="WD_REPEATS_REGION"/>
    <property type="match status" value="1"/>
</dbReference>
<dbReference type="SMART" id="SM00320">
    <property type="entry name" value="WD40"/>
    <property type="match status" value="6"/>
</dbReference>
<dbReference type="Pfam" id="PF00400">
    <property type="entry name" value="WD40"/>
    <property type="match status" value="3"/>
</dbReference>
<evidence type="ECO:0000313" key="6">
    <source>
        <dbReference type="Proteomes" id="UP000242146"/>
    </source>
</evidence>
<feature type="compositionally biased region" description="Polar residues" evidence="4">
    <location>
        <begin position="923"/>
        <end position="937"/>
    </location>
</feature>
<evidence type="ECO:0000256" key="2">
    <source>
        <dbReference type="ARBA" id="ARBA00022737"/>
    </source>
</evidence>
<feature type="compositionally biased region" description="Low complexity" evidence="4">
    <location>
        <begin position="365"/>
        <end position="379"/>
    </location>
</feature>
<protein>
    <submittedName>
        <fullName evidence="5">WD40 repeat-like protein</fullName>
    </submittedName>
</protein>
<proteinExistence type="predicted"/>
<sequence>MSSAEINEWLWKRRLYPACSNPTQCLRYPRRIVQELYGQPYFLNRMKQWQELKGHNGCVNTLFWSEKGDKLLTGSDDNTLRIWYPFDNAIKKEHIISTGHSSNIFTAKFMPNTNDQVIVSGAGDAEVRVFDLSYSGDIPEHIYVCHSHPVKHVAPIGSSPHEFLTCSEDSTVRHFDLRQPHRCPPHYMQSFNSSRRRMTPLYTSQHFRVSPRPLSEGCPGPLLDYSPFDLDINCMSLNQLRPYYFAVAGMHDFMYLLDRRMMPVSTTHGPHRATPPCVRRFQPDRGNDSTRGISRYITACKFSDANGDELLGSWAGEAVYLFDITATAETMTPANFQTTINIRTAPLDVPFLDEDRQKSEPLPWPTSSTNSPVTSPPYTTTWKSAYAQCPTATPERRRREIIDALEQGRFVDAIAALNDYYLSLQTSRNNIHHCIAHDDSQLHHHDHPPSPESSSDGPSSDASSANGAADARPSPPKKHSLKRFMQRAIQRQTTRLRHTWIRCMLAIVFFYRAKHTADRLAARCERLKLQTLSPPDSNSSSSNSSSSDANDIDSDSQHAAACEQLRDDLLAVKVELTRALEYAPNNWKGAWVIMVTYWLLCGENDAMQLYWHQYKAHGYAMPKYAEHPLGDRQYSHLVPRLSQAEAFCEKSDFLWDVHKKSFPPPPIGRPMIPVDLQRPCKELVQHLSDCAQAAAFTRNDAIIPSQPPGFLSTSQWLRCLCNTDAQVYFSVDPPQVSSCWSGDGAATLDFFNRCFPSTSTRLNVASLTSSVSTSPNATQHNDDAHAVAAHPLPSAQSTDASRSGSRSPSLDSSLSELDDASANDQAESDSDTPMLDRDQATDSYQDDSSDLLMTTDQDDTDSDQSGDSSSHSDHHRTSDSPSMSGLYGSSSSLSADLGQNSLYDHTSSDDNGSSPAELRQSESDAQSPANVAQSSGCSDEGASENGDGPLLSDLDQSEDTEPQPDDTHSDSQESSESGNSDDVDAAHTFAEDAEAHESASHEEDSSSSGEADFQFVGDWLNSDDEPMDVGDDDSDDHGYTFDIQDSEEFGYQQLNCRQRSIRTAFETDVPILRPQKRYIGHLNAKTIKDVNYFGANDEYVVSGSDDGRAYVWDKATGKLMQLLKGDQDTVNNIVGHPTLPIMAISGIDDSVKLFAPIAKNAYEGSCMADSDEIVLRNVQQNNRTRGTNIYSISALDWMATILRAANFNLDDSDSPEH</sequence>
<gene>
    <name evidence="5" type="ORF">DM01DRAFT_359608</name>
</gene>
<feature type="region of interest" description="Disordered" evidence="4">
    <location>
        <begin position="793"/>
        <end position="983"/>
    </location>
</feature>
<feature type="compositionally biased region" description="Low complexity" evidence="4">
    <location>
        <begin position="533"/>
        <end position="549"/>
    </location>
</feature>
<keyword evidence="1 3" id="KW-0853">WD repeat</keyword>
<dbReference type="InterPro" id="IPR036322">
    <property type="entry name" value="WD40_repeat_dom_sf"/>
</dbReference>
<feature type="compositionally biased region" description="Basic and acidic residues" evidence="4">
    <location>
        <begin position="440"/>
        <end position="449"/>
    </location>
</feature>
<feature type="compositionally biased region" description="Acidic residues" evidence="4">
    <location>
        <begin position="955"/>
        <end position="964"/>
    </location>
</feature>
<keyword evidence="2" id="KW-0677">Repeat</keyword>
<reference evidence="5 6" key="1">
    <citation type="submission" date="2016-07" db="EMBL/GenBank/DDBJ databases">
        <title>Pervasive Adenine N6-methylation of Active Genes in Fungi.</title>
        <authorList>
            <consortium name="DOE Joint Genome Institute"/>
            <person name="Mondo S.J."/>
            <person name="Dannebaum R.O."/>
            <person name="Kuo R.C."/>
            <person name="Labutti K."/>
            <person name="Haridas S."/>
            <person name="Kuo A."/>
            <person name="Salamov A."/>
            <person name="Ahrendt S.R."/>
            <person name="Lipzen A."/>
            <person name="Sullivan W."/>
            <person name="Andreopoulos W.B."/>
            <person name="Clum A."/>
            <person name="Lindquist E."/>
            <person name="Daum C."/>
            <person name="Ramamoorthy G.K."/>
            <person name="Gryganskyi A."/>
            <person name="Culley D."/>
            <person name="Magnuson J.K."/>
            <person name="James T.Y."/>
            <person name="O'Malley M.A."/>
            <person name="Stajich J.E."/>
            <person name="Spatafora J.W."/>
            <person name="Visel A."/>
            <person name="Grigoriev I.V."/>
        </authorList>
    </citation>
    <scope>NUCLEOTIDE SEQUENCE [LARGE SCALE GENOMIC DNA]</scope>
    <source>
        <strain evidence="5 6">NRRL 3301</strain>
    </source>
</reference>
<dbReference type="InterPro" id="IPR045151">
    <property type="entry name" value="DCAF8"/>
</dbReference>
<dbReference type="InterPro" id="IPR001680">
    <property type="entry name" value="WD40_rpt"/>
</dbReference>
<feature type="compositionally biased region" description="Acidic residues" evidence="4">
    <location>
        <begin position="816"/>
        <end position="830"/>
    </location>
</feature>
<dbReference type="GO" id="GO:0045717">
    <property type="term" value="P:negative regulation of fatty acid biosynthetic process"/>
    <property type="evidence" value="ECO:0007669"/>
    <property type="project" value="TreeGrafter"/>
</dbReference>
<evidence type="ECO:0000256" key="1">
    <source>
        <dbReference type="ARBA" id="ARBA00022574"/>
    </source>
</evidence>
<feature type="region of interest" description="Disordered" evidence="4">
    <location>
        <begin position="266"/>
        <end position="285"/>
    </location>
</feature>